<dbReference type="OMA" id="FENINKC"/>
<accession>A0A078A9D2</accession>
<dbReference type="Proteomes" id="UP000039865">
    <property type="component" value="Unassembled WGS sequence"/>
</dbReference>
<evidence type="ECO:0000256" key="1">
    <source>
        <dbReference type="SAM" id="Phobius"/>
    </source>
</evidence>
<feature type="transmembrane region" description="Helical" evidence="1">
    <location>
        <begin position="1070"/>
        <end position="1086"/>
    </location>
</feature>
<proteinExistence type="predicted"/>
<gene>
    <name evidence="2" type="primary">Contig3849.g4118</name>
    <name evidence="2" type="ORF">STYLEM_7438</name>
</gene>
<feature type="transmembrane region" description="Helical" evidence="1">
    <location>
        <begin position="988"/>
        <end position="1016"/>
    </location>
</feature>
<keyword evidence="1" id="KW-1133">Transmembrane helix</keyword>
<feature type="transmembrane region" description="Helical" evidence="1">
    <location>
        <begin position="925"/>
        <end position="943"/>
    </location>
</feature>
<evidence type="ECO:0000313" key="2">
    <source>
        <dbReference type="EMBL" id="CDW78461.1"/>
    </source>
</evidence>
<dbReference type="OrthoDB" id="551156at2759"/>
<keyword evidence="1" id="KW-0812">Transmembrane</keyword>
<dbReference type="SMART" id="SM01411">
    <property type="entry name" value="Ephrin_rec_like"/>
    <property type="match status" value="2"/>
</dbReference>
<feature type="transmembrane region" description="Helical" evidence="1">
    <location>
        <begin position="1043"/>
        <end position="1064"/>
    </location>
</feature>
<dbReference type="EMBL" id="CCKQ01007115">
    <property type="protein sequence ID" value="CDW78461.1"/>
    <property type="molecule type" value="Genomic_DNA"/>
</dbReference>
<sequence length="1255" mass="144913">MINSTIQTDWIKQGIKIIAECSLLENNANFGDITLRNVTLYGEKYLTISEPMIFINSINNITVDQCSFKSYTKLGDPNLHQVLIDSVDSCMVTDINDKRIRYLNYTNNYQTTETKDWQDSVSLVSIQIGRGGDQVRKIVEIIENITVENAHSHRDFVKIGSFLPSLTLKNFFFKNAVLHYQPTYGVNATLNGDLYVKRVFKTQRIVFENVIVKNIHYAYQLKVMSYFLRIDVLELYENSLNSTITNLSYVDNSINFIRFKGYQLAGIRTPINYQFKFENMKIQDNQMEDGMSIFEFDSYVNTLNLRIVISKAIFRNNTFKSNGNLILATCNDQSPILIQESKFIENIRAQILLQATDKEYVKLPLQLMIVASEFIRNQPIVDAMIKLKTNSKLFVYDSYFKENYSNSRGSVIFGDFENTESFIHNSTFVNNFAQTGGVFYSWYNSSIIFEHCKFYQNFANKGGIGYIKDKATIKIKNSIIKQNYAQYSNIFLLENSFEDTSIIQDTLIQENQSKKITDFLKNFSSFQYLMAIINEIGDQEQSNSFDIRNGLLTLLNCQNDNYFFSATQAVININNSNFEQFAYQDALKNTLPLFQLALNTELYILRTNFSQIDINIIEMTYSTLQMQGGSIRSLKDMTCNYKILNSTFSKNQALIQGGVINYNKQRPDNLDSNIFINNYAPYGPNISSFAISIRLNQSLYQNVASGQDFNQSIEAELVDFDDQVMIVDQLSTLIISEIDGLVQGQRVVKVTNGKTVFNSLTFIVYIDFRMCLIGEYELNNQCIICEHGYFSLIQGSYECKECPDNAECPGGSRIIVESGFWRSSNQSSTILQCLNKKACKGGEYQQQDDSNLCKTGHGGNLCERCLDINGTRQTKSFSNDCEPCPKIHVNALLLTAISIGILIYLGLLISLNLRVSQTNSKDRSTVLKILTNFIQMLTITLSLKLDWPVTMQDFHDVIAQIGQSQDSIVSVDCFLSEALPSNAGRSHIYLKTIIVGLMPLMIFVMILVVMILFIIFQKRKFEILKKWLIAKYRFIYRGLKKNVFYWEILNISRKLFIVIVNVVLQKSINLFKAMLILLVLVSFLRIQMRYEPYRVSILNELERREIQTNIFIYFINKEKDIQKYWNQQDYKDTQDCDELMNLPLALQDDIFTSNRTTLRNKTISQSENNVLRNINGIKYQKKQSVIPERKVSGNSRRKLLKSNRKINFSSIDNQQFNINSLVKFQSRMINQIIFKKIRQSKIIFHRRKFKIKKEP</sequence>
<evidence type="ECO:0008006" key="4">
    <source>
        <dbReference type="Google" id="ProtNLM"/>
    </source>
</evidence>
<organism evidence="2 3">
    <name type="scientific">Stylonychia lemnae</name>
    <name type="common">Ciliate</name>
    <dbReference type="NCBI Taxonomy" id="5949"/>
    <lineage>
        <taxon>Eukaryota</taxon>
        <taxon>Sar</taxon>
        <taxon>Alveolata</taxon>
        <taxon>Ciliophora</taxon>
        <taxon>Intramacronucleata</taxon>
        <taxon>Spirotrichea</taxon>
        <taxon>Stichotrichia</taxon>
        <taxon>Sporadotrichida</taxon>
        <taxon>Oxytrichidae</taxon>
        <taxon>Stylonychinae</taxon>
        <taxon>Stylonychia</taxon>
    </lineage>
</organism>
<dbReference type="AlphaFoldDB" id="A0A078A9D2"/>
<name>A0A078A9D2_STYLE</name>
<keyword evidence="1" id="KW-0472">Membrane</keyword>
<reference evidence="2 3" key="1">
    <citation type="submission" date="2014-06" db="EMBL/GenBank/DDBJ databases">
        <authorList>
            <person name="Swart Estienne"/>
        </authorList>
    </citation>
    <scope>NUCLEOTIDE SEQUENCE [LARGE SCALE GENOMIC DNA]</scope>
    <source>
        <strain evidence="2 3">130c</strain>
    </source>
</reference>
<protein>
    <recommendedName>
        <fullName evidence="4">Transmembrane protein</fullName>
    </recommendedName>
</protein>
<feature type="transmembrane region" description="Helical" evidence="1">
    <location>
        <begin position="891"/>
        <end position="913"/>
    </location>
</feature>
<dbReference type="SUPFAM" id="SSF51126">
    <property type="entry name" value="Pectin lyase-like"/>
    <property type="match status" value="1"/>
</dbReference>
<evidence type="ECO:0000313" key="3">
    <source>
        <dbReference type="Proteomes" id="UP000039865"/>
    </source>
</evidence>
<keyword evidence="3" id="KW-1185">Reference proteome</keyword>
<dbReference type="PANTHER" id="PTHR11319:SF35">
    <property type="entry name" value="OUTER MEMBRANE PROTEIN PMPC-RELATED"/>
    <property type="match status" value="1"/>
</dbReference>
<dbReference type="PANTHER" id="PTHR11319">
    <property type="entry name" value="G PROTEIN-COUPLED RECEPTOR-RELATED"/>
    <property type="match status" value="1"/>
</dbReference>
<dbReference type="InParanoid" id="A0A078A9D2"/>
<dbReference type="InterPro" id="IPR011050">
    <property type="entry name" value="Pectin_lyase_fold/virulence"/>
</dbReference>